<dbReference type="OrthoDB" id="7060271at2"/>
<name>A0A4R8IPJ8_9GAMM</name>
<evidence type="ECO:0000313" key="3">
    <source>
        <dbReference type="Proteomes" id="UP000294914"/>
    </source>
</evidence>
<accession>A0A4R8IPJ8</accession>
<proteinExistence type="predicted"/>
<sequence length="200" mass="22938">MGFESVRRRGRVWEDAKKLDSVIKKFPFATSGSNESAFERGFATSLMANQDMYDCKVITQIGRDSSVESVYCFGKKHRPDMTLDTNGIAIELKFITYSGLKDAIGQGHLYRLKYKFVFLVLIISEERKAVYEEIENGQEKDLDDTLSYLADNMNIFTYIVPSFSIKHPGVRKVISFFPEEKKEKSHPADQDAEEPRSEHN</sequence>
<reference evidence="2 3" key="1">
    <citation type="submission" date="2019-03" db="EMBL/GenBank/DDBJ databases">
        <title>Genomic Encyclopedia of Type Strains, Phase IV (KMG-IV): sequencing the most valuable type-strain genomes for metagenomic binning, comparative biology and taxonomic classification.</title>
        <authorList>
            <person name="Goeker M."/>
        </authorList>
    </citation>
    <scope>NUCLEOTIDE SEQUENCE [LARGE SCALE GENOMIC DNA]</scope>
    <source>
        <strain evidence="2 3">DSM 16326</strain>
    </source>
</reference>
<organism evidence="2 3">
    <name type="scientific">Thiohalophilus thiocyanatoxydans</name>
    <dbReference type="NCBI Taxonomy" id="381308"/>
    <lineage>
        <taxon>Bacteria</taxon>
        <taxon>Pseudomonadati</taxon>
        <taxon>Pseudomonadota</taxon>
        <taxon>Gammaproteobacteria</taxon>
        <taxon>Thiohalomonadales</taxon>
        <taxon>Thiohalophilaceae</taxon>
        <taxon>Thiohalophilus</taxon>
    </lineage>
</organism>
<comment type="caution">
    <text evidence="2">The sequence shown here is derived from an EMBL/GenBank/DDBJ whole genome shotgun (WGS) entry which is preliminary data.</text>
</comment>
<dbReference type="AlphaFoldDB" id="A0A4R8IPJ8"/>
<dbReference type="Proteomes" id="UP000294914">
    <property type="component" value="Unassembled WGS sequence"/>
</dbReference>
<gene>
    <name evidence="2" type="ORF">EDC23_2541</name>
</gene>
<dbReference type="EMBL" id="SOQX01000008">
    <property type="protein sequence ID" value="TDX99328.1"/>
    <property type="molecule type" value="Genomic_DNA"/>
</dbReference>
<evidence type="ECO:0000256" key="1">
    <source>
        <dbReference type="SAM" id="MobiDB-lite"/>
    </source>
</evidence>
<evidence type="ECO:0000313" key="2">
    <source>
        <dbReference type="EMBL" id="TDX99328.1"/>
    </source>
</evidence>
<protein>
    <submittedName>
        <fullName evidence="2">Uncharacterized protein</fullName>
    </submittedName>
</protein>
<dbReference type="RefSeq" id="WP_134085070.1">
    <property type="nucleotide sequence ID" value="NZ_SOQX01000008.1"/>
</dbReference>
<feature type="region of interest" description="Disordered" evidence="1">
    <location>
        <begin position="178"/>
        <end position="200"/>
    </location>
</feature>
<keyword evidence="3" id="KW-1185">Reference proteome</keyword>